<gene>
    <name evidence="1" type="ORF">P8A20_23430</name>
</gene>
<dbReference type="EMBL" id="CP120983">
    <property type="protein sequence ID" value="WLQ66342.1"/>
    <property type="molecule type" value="Genomic_DNA"/>
</dbReference>
<dbReference type="Proteomes" id="UP001224433">
    <property type="component" value="Chromosome"/>
</dbReference>
<proteinExistence type="predicted"/>
<protein>
    <submittedName>
        <fullName evidence="1">Uncharacterized protein</fullName>
    </submittedName>
</protein>
<sequence length="118" mass="12893">MARDIEADAYLCGRLYAALAELQRLGIGEHHSLGRQETLRKLAKEPSKHLIDHLHKAGKYLVDAGRRGQGSPAATVFRSLPDLLPTGRELPGCLRDAALQERFQAGITAQRAEIAKAV</sequence>
<evidence type="ECO:0000313" key="2">
    <source>
        <dbReference type="Proteomes" id="UP001224433"/>
    </source>
</evidence>
<dbReference type="RefSeq" id="WP_306104192.1">
    <property type="nucleotide sequence ID" value="NZ_CP120983.1"/>
</dbReference>
<reference evidence="1 2" key="1">
    <citation type="submission" date="2023-03" db="EMBL/GenBank/DDBJ databases">
        <title>Isolation and description of six Streptomyces strains from soil environments, able to metabolize different microbial glucans.</title>
        <authorList>
            <person name="Widen T."/>
            <person name="Larsbrink J."/>
        </authorList>
    </citation>
    <scope>NUCLEOTIDE SEQUENCE [LARGE SCALE GENOMIC DNA]</scope>
    <source>
        <strain evidence="1 2">Alt3</strain>
    </source>
</reference>
<keyword evidence="2" id="KW-1185">Reference proteome</keyword>
<evidence type="ECO:0000313" key="1">
    <source>
        <dbReference type="EMBL" id="WLQ66342.1"/>
    </source>
</evidence>
<name>A0ABY9JK02_9ACTN</name>
<organism evidence="1 2">
    <name type="scientific">Streptomyces glycanivorans</name>
    <dbReference type="NCBI Taxonomy" id="3033808"/>
    <lineage>
        <taxon>Bacteria</taxon>
        <taxon>Bacillati</taxon>
        <taxon>Actinomycetota</taxon>
        <taxon>Actinomycetes</taxon>
        <taxon>Kitasatosporales</taxon>
        <taxon>Streptomycetaceae</taxon>
        <taxon>Streptomyces</taxon>
    </lineage>
</organism>
<accession>A0ABY9JK02</accession>